<dbReference type="InterPro" id="IPR029060">
    <property type="entry name" value="PIN-like_dom_sf"/>
</dbReference>
<name>A0A0G0UER8_9BACT</name>
<proteinExistence type="predicted"/>
<evidence type="ECO:0000313" key="3">
    <source>
        <dbReference type="Proteomes" id="UP000033858"/>
    </source>
</evidence>
<protein>
    <recommendedName>
        <fullName evidence="1">PIN domain-containing protein</fullName>
    </recommendedName>
</protein>
<comment type="caution">
    <text evidence="2">The sequence shown here is derived from an EMBL/GenBank/DDBJ whole genome shotgun (WGS) entry which is preliminary data.</text>
</comment>
<feature type="domain" description="PIN" evidence="1">
    <location>
        <begin position="5"/>
        <end position="113"/>
    </location>
</feature>
<dbReference type="Proteomes" id="UP000033858">
    <property type="component" value="Unassembled WGS sequence"/>
</dbReference>
<gene>
    <name evidence="2" type="ORF">UU32_C0028G0005</name>
</gene>
<dbReference type="AlphaFoldDB" id="A0A0G0UER8"/>
<organism evidence="2 3">
    <name type="scientific">Candidatus Woesebacteria bacterium GW2011_GWB1_41_10</name>
    <dbReference type="NCBI Taxonomy" id="1618577"/>
    <lineage>
        <taxon>Bacteria</taxon>
        <taxon>Candidatus Woeseibacteriota</taxon>
    </lineage>
</organism>
<dbReference type="NCBIfam" id="TIGR00305">
    <property type="entry name" value="putative toxin-antitoxin system toxin component, PIN family"/>
    <property type="match status" value="1"/>
</dbReference>
<evidence type="ECO:0000313" key="2">
    <source>
        <dbReference type="EMBL" id="KKR85891.1"/>
    </source>
</evidence>
<reference evidence="2 3" key="1">
    <citation type="journal article" date="2015" name="Nature">
        <title>rRNA introns, odd ribosomes, and small enigmatic genomes across a large radiation of phyla.</title>
        <authorList>
            <person name="Brown C.T."/>
            <person name="Hug L.A."/>
            <person name="Thomas B.C."/>
            <person name="Sharon I."/>
            <person name="Castelle C.J."/>
            <person name="Singh A."/>
            <person name="Wilkins M.J."/>
            <person name="Williams K.H."/>
            <person name="Banfield J.F."/>
        </authorList>
    </citation>
    <scope>NUCLEOTIDE SEQUENCE [LARGE SCALE GENOMIC DNA]</scope>
</reference>
<accession>A0A0G0UER8</accession>
<dbReference type="EMBL" id="LCAE01000028">
    <property type="protein sequence ID" value="KKR85891.1"/>
    <property type="molecule type" value="Genomic_DNA"/>
</dbReference>
<dbReference type="SUPFAM" id="SSF88723">
    <property type="entry name" value="PIN domain-like"/>
    <property type="match status" value="1"/>
</dbReference>
<dbReference type="InterPro" id="IPR002850">
    <property type="entry name" value="PIN_toxin-like"/>
</dbReference>
<dbReference type="Pfam" id="PF13470">
    <property type="entry name" value="PIN_3"/>
    <property type="match status" value="1"/>
</dbReference>
<dbReference type="PANTHER" id="PTHR34610:SF4">
    <property type="entry name" value="SLL8027 PROTEIN"/>
    <property type="match status" value="1"/>
</dbReference>
<dbReference type="InterPro" id="IPR002716">
    <property type="entry name" value="PIN_dom"/>
</dbReference>
<evidence type="ECO:0000259" key="1">
    <source>
        <dbReference type="Pfam" id="PF13470"/>
    </source>
</evidence>
<sequence>MAKLRVFIDTNVWFSTIYGSRNSEAVVQKHISGEINAVVSKDVLEELIRNTLAKIPQSQHKLKKLLETRPPKIVKVPQKTDLLTEKFVHFKDQWIFQAAVDSKSDYFVTGNIKDFDRDKLEKEFKIKIVSPKEFLEI</sequence>
<dbReference type="PANTHER" id="PTHR34610">
    <property type="entry name" value="SSL7007 PROTEIN"/>
    <property type="match status" value="1"/>
</dbReference>